<gene>
    <name evidence="2" type="ORF">ACFSFY_03465</name>
</gene>
<accession>A0ABW4SCG0</accession>
<dbReference type="EMBL" id="JBHUGI010000006">
    <property type="protein sequence ID" value="MFD1927118.1"/>
    <property type="molecule type" value="Genomic_DNA"/>
</dbReference>
<name>A0ABW4SCG0_9BACL</name>
<dbReference type="PROSITE" id="PS51257">
    <property type="entry name" value="PROKAR_LIPOPROTEIN"/>
    <property type="match status" value="1"/>
</dbReference>
<dbReference type="InterPro" id="IPR008972">
    <property type="entry name" value="Cupredoxin"/>
</dbReference>
<dbReference type="Proteomes" id="UP001597218">
    <property type="component" value="Unassembled WGS sequence"/>
</dbReference>
<evidence type="ECO:0000256" key="1">
    <source>
        <dbReference type="SAM" id="SignalP"/>
    </source>
</evidence>
<dbReference type="Gene3D" id="2.60.40.420">
    <property type="entry name" value="Cupredoxins - blue copper proteins"/>
    <property type="match status" value="1"/>
</dbReference>
<reference evidence="3" key="1">
    <citation type="journal article" date="2019" name="Int. J. Syst. Evol. Microbiol.">
        <title>The Global Catalogue of Microorganisms (GCM) 10K type strain sequencing project: providing services to taxonomists for standard genome sequencing and annotation.</title>
        <authorList>
            <consortium name="The Broad Institute Genomics Platform"/>
            <consortium name="The Broad Institute Genome Sequencing Center for Infectious Disease"/>
            <person name="Wu L."/>
            <person name="Ma J."/>
        </authorList>
    </citation>
    <scope>NUCLEOTIDE SEQUENCE [LARGE SCALE GENOMIC DNA]</scope>
    <source>
        <strain evidence="3">CGMCC 4.7177</strain>
    </source>
</reference>
<organism evidence="2 3">
    <name type="scientific">Sporosarcina siberiensis</name>
    <dbReference type="NCBI Taxonomy" id="1365606"/>
    <lineage>
        <taxon>Bacteria</taxon>
        <taxon>Bacillati</taxon>
        <taxon>Bacillota</taxon>
        <taxon>Bacilli</taxon>
        <taxon>Bacillales</taxon>
        <taxon>Caryophanaceae</taxon>
        <taxon>Sporosarcina</taxon>
    </lineage>
</organism>
<keyword evidence="1" id="KW-0732">Signal</keyword>
<evidence type="ECO:0000313" key="2">
    <source>
        <dbReference type="EMBL" id="MFD1927118.1"/>
    </source>
</evidence>
<dbReference type="RefSeq" id="WP_381535773.1">
    <property type="nucleotide sequence ID" value="NZ_JBHUGI010000006.1"/>
</dbReference>
<feature type="chain" id="PRO_5045064593" evidence="1">
    <location>
        <begin position="19"/>
        <end position="129"/>
    </location>
</feature>
<proteinExistence type="predicted"/>
<evidence type="ECO:0000313" key="3">
    <source>
        <dbReference type="Proteomes" id="UP001597218"/>
    </source>
</evidence>
<protein>
    <submittedName>
        <fullName evidence="2">Cytochrome C oxidase subunit II</fullName>
    </submittedName>
</protein>
<comment type="caution">
    <text evidence="2">The sequence shown here is derived from an EMBL/GenBank/DDBJ whole genome shotgun (WGS) entry which is preliminary data.</text>
</comment>
<sequence>MRKWLLSAIFLSTLFVLAACGGKDTSNDTGQVEDTGSSDEASVSNEFNISAINFEFDQAEYTVNAGEEVKISFANEEGMHGIAIDGLDVDIKGDGEATFTPTEPGEYTIYCNIPCGTGHDDMKSTLIVK</sequence>
<keyword evidence="3" id="KW-1185">Reference proteome</keyword>
<dbReference type="SUPFAM" id="SSF49503">
    <property type="entry name" value="Cupredoxins"/>
    <property type="match status" value="1"/>
</dbReference>
<feature type="signal peptide" evidence="1">
    <location>
        <begin position="1"/>
        <end position="18"/>
    </location>
</feature>